<name>A0A4U0X8U3_9PEZI</name>
<protein>
    <recommendedName>
        <fullName evidence="3">Alpha/beta hydrolase fold-3 domain-containing protein</fullName>
    </recommendedName>
</protein>
<dbReference type="AlphaFoldDB" id="A0A4U0X8U3"/>
<dbReference type="STRING" id="329884.A0A4U0X8U3"/>
<dbReference type="Gene3D" id="3.40.50.1820">
    <property type="entry name" value="alpha/beta hydrolase"/>
    <property type="match status" value="1"/>
</dbReference>
<organism evidence="4 5">
    <name type="scientific">Friedmanniomyces simplex</name>
    <dbReference type="NCBI Taxonomy" id="329884"/>
    <lineage>
        <taxon>Eukaryota</taxon>
        <taxon>Fungi</taxon>
        <taxon>Dikarya</taxon>
        <taxon>Ascomycota</taxon>
        <taxon>Pezizomycotina</taxon>
        <taxon>Dothideomycetes</taxon>
        <taxon>Dothideomycetidae</taxon>
        <taxon>Mycosphaerellales</taxon>
        <taxon>Teratosphaeriaceae</taxon>
        <taxon>Friedmanniomyces</taxon>
    </lineage>
</organism>
<evidence type="ECO:0000313" key="5">
    <source>
        <dbReference type="Proteomes" id="UP000309340"/>
    </source>
</evidence>
<dbReference type="InterPro" id="IPR029058">
    <property type="entry name" value="AB_hydrolase_fold"/>
</dbReference>
<dbReference type="SUPFAM" id="SSF53474">
    <property type="entry name" value="alpha/beta-Hydrolases"/>
    <property type="match status" value="1"/>
</dbReference>
<evidence type="ECO:0000256" key="2">
    <source>
        <dbReference type="SAM" id="Phobius"/>
    </source>
</evidence>
<dbReference type="Pfam" id="PF07859">
    <property type="entry name" value="Abhydrolase_3"/>
    <property type="match status" value="1"/>
</dbReference>
<feature type="region of interest" description="Disordered" evidence="1">
    <location>
        <begin position="1"/>
        <end position="32"/>
    </location>
</feature>
<feature type="domain" description="Alpha/beta hydrolase fold-3" evidence="3">
    <location>
        <begin position="48"/>
        <end position="163"/>
    </location>
</feature>
<dbReference type="EMBL" id="NAJQ01000375">
    <property type="protein sequence ID" value="TKA70945.1"/>
    <property type="molecule type" value="Genomic_DNA"/>
</dbReference>
<accession>A0A4U0X8U3</accession>
<evidence type="ECO:0000259" key="3">
    <source>
        <dbReference type="Pfam" id="PF07859"/>
    </source>
</evidence>
<keyword evidence="2" id="KW-0472">Membrane</keyword>
<dbReference type="OrthoDB" id="433474at2759"/>
<proteinExistence type="predicted"/>
<keyword evidence="2" id="KW-0812">Transmembrane</keyword>
<dbReference type="GO" id="GO:0016787">
    <property type="term" value="F:hydrolase activity"/>
    <property type="evidence" value="ECO:0007669"/>
    <property type="project" value="InterPro"/>
</dbReference>
<dbReference type="Proteomes" id="UP000309340">
    <property type="component" value="Unassembled WGS sequence"/>
</dbReference>
<keyword evidence="5" id="KW-1185">Reference proteome</keyword>
<evidence type="ECO:0000256" key="1">
    <source>
        <dbReference type="SAM" id="MobiDB-lite"/>
    </source>
</evidence>
<comment type="caution">
    <text evidence="4">The sequence shown here is derived from an EMBL/GenBank/DDBJ whole genome shotgun (WGS) entry which is preliminary data.</text>
</comment>
<feature type="transmembrane region" description="Helical" evidence="2">
    <location>
        <begin position="39"/>
        <end position="59"/>
    </location>
</feature>
<keyword evidence="2" id="KW-1133">Transmembrane helix</keyword>
<dbReference type="InterPro" id="IPR013094">
    <property type="entry name" value="AB_hydrolase_3"/>
</dbReference>
<reference evidence="4 5" key="1">
    <citation type="submission" date="2017-03" db="EMBL/GenBank/DDBJ databases">
        <title>Genomes of endolithic fungi from Antarctica.</title>
        <authorList>
            <person name="Coleine C."/>
            <person name="Masonjones S."/>
            <person name="Stajich J.E."/>
        </authorList>
    </citation>
    <scope>NUCLEOTIDE SEQUENCE [LARGE SCALE GENOMIC DNA]</scope>
    <source>
        <strain evidence="4 5">CCFEE 5184</strain>
    </source>
</reference>
<sequence>MSSRQRLLDDAETGTSSSTRPMGSRLDLPGQPKKVSPTITAFPLPTIALACLLPFYPSLDYTLTRQQRRATNPNPSHELPTFFTALFDAAYLPASVPQRSSPYLSPALAPTELLKAALPKDVVMHTCEWDMLCPEGRAFAERLEGECGKKVGSWMVKGVPHGWDKAARPWAMPERAKEVYGQACAELRPVLGE</sequence>
<gene>
    <name evidence="4" type="ORF">B0A55_10809</name>
</gene>
<evidence type="ECO:0000313" key="4">
    <source>
        <dbReference type="EMBL" id="TKA70945.1"/>
    </source>
</evidence>